<dbReference type="PROSITE" id="PS50043">
    <property type="entry name" value="HTH_LUXR_2"/>
    <property type="match status" value="1"/>
</dbReference>
<organism evidence="5 6">
    <name type="scientific">Hymenobacter cellulosilyticus</name>
    <dbReference type="NCBI Taxonomy" id="2932248"/>
    <lineage>
        <taxon>Bacteria</taxon>
        <taxon>Pseudomonadati</taxon>
        <taxon>Bacteroidota</taxon>
        <taxon>Cytophagia</taxon>
        <taxon>Cytophagales</taxon>
        <taxon>Hymenobacteraceae</taxon>
        <taxon>Hymenobacter</taxon>
    </lineage>
</organism>
<name>A0A8T9Q8V4_9BACT</name>
<keyword evidence="2" id="KW-0238">DNA-binding</keyword>
<dbReference type="Proteomes" id="UP000831796">
    <property type="component" value="Chromosome"/>
</dbReference>
<feature type="domain" description="HTH luxR-type" evidence="4">
    <location>
        <begin position="141"/>
        <end position="206"/>
    </location>
</feature>
<evidence type="ECO:0000313" key="6">
    <source>
        <dbReference type="Proteomes" id="UP000831796"/>
    </source>
</evidence>
<evidence type="ECO:0000256" key="3">
    <source>
        <dbReference type="ARBA" id="ARBA00023163"/>
    </source>
</evidence>
<reference evidence="5" key="1">
    <citation type="submission" date="2022-04" db="EMBL/GenBank/DDBJ databases">
        <title>Hymenobacter sp. isolated from the air.</title>
        <authorList>
            <person name="Won M."/>
            <person name="Lee C.-M."/>
            <person name="Woen H.-Y."/>
            <person name="Kwon S.-W."/>
        </authorList>
    </citation>
    <scope>NUCLEOTIDE SEQUENCE</scope>
    <source>
        <strain evidence="5">5116S-3</strain>
    </source>
</reference>
<evidence type="ECO:0000256" key="1">
    <source>
        <dbReference type="ARBA" id="ARBA00023015"/>
    </source>
</evidence>
<dbReference type="Pfam" id="PF00196">
    <property type="entry name" value="GerE"/>
    <property type="match status" value="1"/>
</dbReference>
<proteinExistence type="predicted"/>
<dbReference type="CDD" id="cd06170">
    <property type="entry name" value="LuxR_C_like"/>
    <property type="match status" value="1"/>
</dbReference>
<dbReference type="EMBL" id="CP095046">
    <property type="protein sequence ID" value="UOQ73565.1"/>
    <property type="molecule type" value="Genomic_DNA"/>
</dbReference>
<dbReference type="PANTHER" id="PTHR44688">
    <property type="entry name" value="DNA-BINDING TRANSCRIPTIONAL ACTIVATOR DEVR_DOSR"/>
    <property type="match status" value="1"/>
</dbReference>
<dbReference type="KEGG" id="hcu:MUN79_06445"/>
<dbReference type="GO" id="GO:0006355">
    <property type="term" value="P:regulation of DNA-templated transcription"/>
    <property type="evidence" value="ECO:0007669"/>
    <property type="project" value="InterPro"/>
</dbReference>
<dbReference type="AlphaFoldDB" id="A0A8T9Q8V4"/>
<evidence type="ECO:0000313" key="5">
    <source>
        <dbReference type="EMBL" id="UOQ73565.1"/>
    </source>
</evidence>
<dbReference type="PROSITE" id="PS00622">
    <property type="entry name" value="HTH_LUXR_1"/>
    <property type="match status" value="1"/>
</dbReference>
<evidence type="ECO:0000256" key="2">
    <source>
        <dbReference type="ARBA" id="ARBA00023125"/>
    </source>
</evidence>
<keyword evidence="6" id="KW-1185">Reference proteome</keyword>
<dbReference type="InterPro" id="IPR000792">
    <property type="entry name" value="Tscrpt_reg_LuxR_C"/>
</dbReference>
<accession>A0A8T9Q8V4</accession>
<sequence>MSSNLGAALVAAPATLHRQGLLTVLREACPGLTICLVSDAELLLTFVQQRAYALLVVDEAIASVPLLLLLESLYAVRSQQQVLCFSSTAGGSFSPLLYPRPWTILAHNAPPLEVNAAIQQLLTKTLHPSPWTLKPGLAMPPSGPPTPFSRRELEVLRLVVADYCNQEIAERLCLSVRTVESHRRALLQKAGARTLVGLVVQAVREGWVAPL</sequence>
<evidence type="ECO:0000259" key="4">
    <source>
        <dbReference type="PROSITE" id="PS50043"/>
    </source>
</evidence>
<dbReference type="Gene3D" id="1.10.10.10">
    <property type="entry name" value="Winged helix-like DNA-binding domain superfamily/Winged helix DNA-binding domain"/>
    <property type="match status" value="1"/>
</dbReference>
<keyword evidence="3" id="KW-0804">Transcription</keyword>
<dbReference type="SUPFAM" id="SSF46894">
    <property type="entry name" value="C-terminal effector domain of the bipartite response regulators"/>
    <property type="match status" value="1"/>
</dbReference>
<dbReference type="InterPro" id="IPR036388">
    <property type="entry name" value="WH-like_DNA-bd_sf"/>
</dbReference>
<dbReference type="SMART" id="SM00421">
    <property type="entry name" value="HTH_LUXR"/>
    <property type="match status" value="1"/>
</dbReference>
<gene>
    <name evidence="5" type="ORF">MUN79_06445</name>
</gene>
<keyword evidence="1" id="KW-0805">Transcription regulation</keyword>
<dbReference type="PRINTS" id="PR00038">
    <property type="entry name" value="HTHLUXR"/>
</dbReference>
<dbReference type="InterPro" id="IPR016032">
    <property type="entry name" value="Sig_transdc_resp-reg_C-effctor"/>
</dbReference>
<dbReference type="GO" id="GO:0003677">
    <property type="term" value="F:DNA binding"/>
    <property type="evidence" value="ECO:0007669"/>
    <property type="project" value="UniProtKB-KW"/>
</dbReference>
<dbReference type="PANTHER" id="PTHR44688:SF16">
    <property type="entry name" value="DNA-BINDING TRANSCRIPTIONAL ACTIVATOR DEVR_DOSR"/>
    <property type="match status" value="1"/>
</dbReference>
<dbReference type="RefSeq" id="WP_244676916.1">
    <property type="nucleotide sequence ID" value="NZ_CP095046.1"/>
</dbReference>
<protein>
    <submittedName>
        <fullName evidence="5">LuxR C-terminal-related transcriptional regulator</fullName>
    </submittedName>
</protein>